<keyword evidence="6 10" id="KW-0479">Metal-binding</keyword>
<dbReference type="EC" id="3.1.26.4" evidence="4 10"/>
<dbReference type="PROSITE" id="PS50879">
    <property type="entry name" value="RNASE_H_1"/>
    <property type="match status" value="1"/>
</dbReference>
<keyword evidence="8 10" id="KW-0378">Hydrolase</keyword>
<dbReference type="GO" id="GO:0000287">
    <property type="term" value="F:magnesium ion binding"/>
    <property type="evidence" value="ECO:0007669"/>
    <property type="project" value="UniProtKB-UniRule"/>
</dbReference>
<evidence type="ECO:0000313" key="13">
    <source>
        <dbReference type="EMBL" id="SEO28120.1"/>
    </source>
</evidence>
<feature type="binding site" evidence="10">
    <location>
        <position position="165"/>
    </location>
    <ligand>
        <name>Mg(2+)</name>
        <dbReference type="ChEBI" id="CHEBI:18420"/>
        <label>2</label>
    </ligand>
</feature>
<accession>A0A1H8NEW7</accession>
<proteinExistence type="inferred from homology"/>
<dbReference type="GO" id="GO:0043137">
    <property type="term" value="P:DNA replication, removal of RNA primer"/>
    <property type="evidence" value="ECO:0007669"/>
    <property type="project" value="TreeGrafter"/>
</dbReference>
<dbReference type="STRING" id="1077947.SAMN05216227_10812"/>
<dbReference type="HAMAP" id="MF_00042">
    <property type="entry name" value="RNase_H"/>
    <property type="match status" value="1"/>
</dbReference>
<dbReference type="InterPro" id="IPR022892">
    <property type="entry name" value="RNaseHI"/>
</dbReference>
<dbReference type="PANTHER" id="PTHR10642:SF26">
    <property type="entry name" value="RIBONUCLEASE H1"/>
    <property type="match status" value="1"/>
</dbReference>
<dbReference type="NCBIfam" id="NF001236">
    <property type="entry name" value="PRK00203.1"/>
    <property type="match status" value="1"/>
</dbReference>
<evidence type="ECO:0000256" key="9">
    <source>
        <dbReference type="ARBA" id="ARBA00022842"/>
    </source>
</evidence>
<dbReference type="GO" id="GO:0004523">
    <property type="term" value="F:RNA-DNA hybrid ribonuclease activity"/>
    <property type="evidence" value="ECO:0007669"/>
    <property type="project" value="UniProtKB-UniRule"/>
</dbReference>
<dbReference type="AlphaFoldDB" id="A0A1H8NEW7"/>
<evidence type="ECO:0000256" key="7">
    <source>
        <dbReference type="ARBA" id="ARBA00022759"/>
    </source>
</evidence>
<dbReference type="InterPro" id="IPR002156">
    <property type="entry name" value="RNaseH_domain"/>
</dbReference>
<reference evidence="13 14" key="1">
    <citation type="submission" date="2016-10" db="EMBL/GenBank/DDBJ databases">
        <authorList>
            <person name="de Groot N.N."/>
        </authorList>
    </citation>
    <scope>NUCLEOTIDE SEQUENCE [LARGE SCALE GENOMIC DNA]</scope>
    <source>
        <strain evidence="13 14">CGMCC 1.10836</strain>
    </source>
</reference>
<keyword evidence="14" id="KW-1185">Reference proteome</keyword>
<protein>
    <recommendedName>
        <fullName evidence="4 10">Ribonuclease H</fullName>
        <shortName evidence="10">RNase H</shortName>
        <ecNumber evidence="4 10">3.1.26.4</ecNumber>
    </recommendedName>
</protein>
<keyword evidence="5 10" id="KW-0540">Nuclease</keyword>
<evidence type="ECO:0000256" key="8">
    <source>
        <dbReference type="ARBA" id="ARBA00022801"/>
    </source>
</evidence>
<comment type="function">
    <text evidence="10">Endonuclease that specifically degrades the RNA of RNA-DNA hybrids.</text>
</comment>
<feature type="domain" description="RNase H type-1" evidence="12">
    <location>
        <begin position="24"/>
        <end position="173"/>
    </location>
</feature>
<name>A0A1H8NEW7_9RHOB</name>
<keyword evidence="9 10" id="KW-0460">Magnesium</keyword>
<feature type="binding site" evidence="10">
    <location>
        <position position="33"/>
    </location>
    <ligand>
        <name>Mg(2+)</name>
        <dbReference type="ChEBI" id="CHEBI:18420"/>
        <label>2</label>
    </ligand>
</feature>
<dbReference type="PANTHER" id="PTHR10642">
    <property type="entry name" value="RIBONUCLEASE H1"/>
    <property type="match status" value="1"/>
</dbReference>
<evidence type="ECO:0000256" key="11">
    <source>
        <dbReference type="SAM" id="MobiDB-lite"/>
    </source>
</evidence>
<evidence type="ECO:0000256" key="6">
    <source>
        <dbReference type="ARBA" id="ARBA00022723"/>
    </source>
</evidence>
<sequence>MTNSNTSALAEQAPTTNGDQPHDGQTHIEIYTDGSCIGNPGHGGYGVVILRRDNNGAILNRRELSGFELSTTNIRMEMTAACAAIESLGRVTAEPITVFSDANLIPNAMNGWLANWKAKNWKKSDGKTVVNQDLWQRLEAAAKGRNVTWAWVRGHNGNEHNERADRLAYAGSRKAEAKLKAP</sequence>
<comment type="similarity">
    <text evidence="2 10">Belongs to the RNase H family.</text>
</comment>
<keyword evidence="7 10" id="KW-0255">Endonuclease</keyword>
<feature type="compositionally biased region" description="Polar residues" evidence="11">
    <location>
        <begin position="1"/>
        <end position="19"/>
    </location>
</feature>
<comment type="cofactor">
    <cofactor evidence="10">
        <name>Mg(2+)</name>
        <dbReference type="ChEBI" id="CHEBI:18420"/>
    </cofactor>
    <text evidence="10">Binds 1 Mg(2+) ion per subunit. May bind a second metal ion at a regulatory site, or after substrate binding.</text>
</comment>
<dbReference type="Gene3D" id="3.30.420.10">
    <property type="entry name" value="Ribonuclease H-like superfamily/Ribonuclease H"/>
    <property type="match status" value="1"/>
</dbReference>
<dbReference type="InterPro" id="IPR036397">
    <property type="entry name" value="RNaseH_sf"/>
</dbReference>
<feature type="binding site" evidence="10">
    <location>
        <position position="77"/>
    </location>
    <ligand>
        <name>Mg(2+)</name>
        <dbReference type="ChEBI" id="CHEBI:18420"/>
        <label>1</label>
    </ligand>
</feature>
<evidence type="ECO:0000256" key="1">
    <source>
        <dbReference type="ARBA" id="ARBA00000077"/>
    </source>
</evidence>
<dbReference type="OrthoDB" id="7689570at2"/>
<dbReference type="EMBL" id="FOCO01000081">
    <property type="protein sequence ID" value="SEO28120.1"/>
    <property type="molecule type" value="Genomic_DNA"/>
</dbReference>
<dbReference type="InterPro" id="IPR012337">
    <property type="entry name" value="RNaseH-like_sf"/>
</dbReference>
<dbReference type="GO" id="GO:0003676">
    <property type="term" value="F:nucleic acid binding"/>
    <property type="evidence" value="ECO:0007669"/>
    <property type="project" value="InterPro"/>
</dbReference>
<evidence type="ECO:0000259" key="12">
    <source>
        <dbReference type="PROSITE" id="PS50879"/>
    </source>
</evidence>
<keyword evidence="10" id="KW-0963">Cytoplasm</keyword>
<dbReference type="Proteomes" id="UP000183002">
    <property type="component" value="Unassembled WGS sequence"/>
</dbReference>
<dbReference type="Pfam" id="PF00075">
    <property type="entry name" value="RNase_H"/>
    <property type="match status" value="1"/>
</dbReference>
<evidence type="ECO:0000256" key="3">
    <source>
        <dbReference type="ARBA" id="ARBA00011245"/>
    </source>
</evidence>
<comment type="subunit">
    <text evidence="3 10">Monomer.</text>
</comment>
<evidence type="ECO:0000313" key="14">
    <source>
        <dbReference type="Proteomes" id="UP000183002"/>
    </source>
</evidence>
<organism evidence="13 14">
    <name type="scientific">Pseudorhodobacter antarcticus</name>
    <dbReference type="NCBI Taxonomy" id="1077947"/>
    <lineage>
        <taxon>Bacteria</taxon>
        <taxon>Pseudomonadati</taxon>
        <taxon>Pseudomonadota</taxon>
        <taxon>Alphaproteobacteria</taxon>
        <taxon>Rhodobacterales</taxon>
        <taxon>Paracoccaceae</taxon>
        <taxon>Pseudorhodobacter</taxon>
    </lineage>
</organism>
<dbReference type="InterPro" id="IPR050092">
    <property type="entry name" value="RNase_H"/>
</dbReference>
<evidence type="ECO:0000256" key="10">
    <source>
        <dbReference type="HAMAP-Rule" id="MF_00042"/>
    </source>
</evidence>
<comment type="subcellular location">
    <subcellularLocation>
        <location evidence="10">Cytoplasm</location>
    </subcellularLocation>
</comment>
<evidence type="ECO:0000256" key="5">
    <source>
        <dbReference type="ARBA" id="ARBA00022722"/>
    </source>
</evidence>
<dbReference type="GO" id="GO:0005737">
    <property type="term" value="C:cytoplasm"/>
    <property type="evidence" value="ECO:0007669"/>
    <property type="project" value="UniProtKB-SubCell"/>
</dbReference>
<feature type="region of interest" description="Disordered" evidence="11">
    <location>
        <begin position="1"/>
        <end position="27"/>
    </location>
</feature>
<evidence type="ECO:0000256" key="2">
    <source>
        <dbReference type="ARBA" id="ARBA00005300"/>
    </source>
</evidence>
<comment type="catalytic activity">
    <reaction evidence="1 10">
        <text>Endonucleolytic cleavage to 5'-phosphomonoester.</text>
        <dbReference type="EC" id="3.1.26.4"/>
    </reaction>
</comment>
<evidence type="ECO:0000256" key="4">
    <source>
        <dbReference type="ARBA" id="ARBA00012180"/>
    </source>
</evidence>
<dbReference type="RefSeq" id="WP_082224750.1">
    <property type="nucleotide sequence ID" value="NZ_FOCO01000081.1"/>
</dbReference>
<feature type="binding site" evidence="10">
    <location>
        <position position="101"/>
    </location>
    <ligand>
        <name>Mg(2+)</name>
        <dbReference type="ChEBI" id="CHEBI:18420"/>
        <label>1</label>
    </ligand>
</feature>
<dbReference type="SUPFAM" id="SSF53098">
    <property type="entry name" value="Ribonuclease H-like"/>
    <property type="match status" value="1"/>
</dbReference>
<gene>
    <name evidence="10" type="primary">rnhA</name>
    <name evidence="13" type="ORF">SAMN05216227_10812</name>
</gene>
<dbReference type="CDD" id="cd09278">
    <property type="entry name" value="RNase_HI_prokaryote_like"/>
    <property type="match status" value="1"/>
</dbReference>
<feature type="binding site" evidence="10">
    <location>
        <position position="33"/>
    </location>
    <ligand>
        <name>Mg(2+)</name>
        <dbReference type="ChEBI" id="CHEBI:18420"/>
        <label>1</label>
    </ligand>
</feature>